<accession>A0A941DSE6</accession>
<feature type="non-terminal residue" evidence="2">
    <location>
        <position position="95"/>
    </location>
</feature>
<evidence type="ECO:0000313" key="2">
    <source>
        <dbReference type="EMBL" id="MBR7784777.1"/>
    </source>
</evidence>
<protein>
    <submittedName>
        <fullName evidence="2">Uncharacterized protein</fullName>
    </submittedName>
</protein>
<gene>
    <name evidence="2" type="ORF">KDM89_21835</name>
</gene>
<dbReference type="AlphaFoldDB" id="A0A941DSE6"/>
<dbReference type="Proteomes" id="UP000680067">
    <property type="component" value="Unassembled WGS sequence"/>
</dbReference>
<evidence type="ECO:0000256" key="1">
    <source>
        <dbReference type="SAM" id="Phobius"/>
    </source>
</evidence>
<reference evidence="2" key="1">
    <citation type="submission" date="2021-04" db="EMBL/GenBank/DDBJ databases">
        <title>novel species isolated from subtropical streams in China.</title>
        <authorList>
            <person name="Lu H."/>
        </authorList>
    </citation>
    <scope>NUCLEOTIDE SEQUENCE</scope>
    <source>
        <strain evidence="2">LFS511W</strain>
    </source>
</reference>
<name>A0A941DSE6_9BURK</name>
<evidence type="ECO:0000313" key="3">
    <source>
        <dbReference type="Proteomes" id="UP000680067"/>
    </source>
</evidence>
<keyword evidence="1" id="KW-0812">Transmembrane</keyword>
<organism evidence="2 3">
    <name type="scientific">Undibacterium luofuense</name>
    <dbReference type="NCBI Taxonomy" id="2828733"/>
    <lineage>
        <taxon>Bacteria</taxon>
        <taxon>Pseudomonadati</taxon>
        <taxon>Pseudomonadota</taxon>
        <taxon>Betaproteobacteria</taxon>
        <taxon>Burkholderiales</taxon>
        <taxon>Oxalobacteraceae</taxon>
        <taxon>Undibacterium</taxon>
    </lineage>
</organism>
<feature type="transmembrane region" description="Helical" evidence="1">
    <location>
        <begin position="26"/>
        <end position="52"/>
    </location>
</feature>
<proteinExistence type="predicted"/>
<dbReference type="EMBL" id="JAGSPN010000603">
    <property type="protein sequence ID" value="MBR7784777.1"/>
    <property type="molecule type" value="Genomic_DNA"/>
</dbReference>
<feature type="non-terminal residue" evidence="2">
    <location>
        <position position="1"/>
    </location>
</feature>
<keyword evidence="1" id="KW-1133">Transmembrane helix</keyword>
<keyword evidence="1" id="KW-0472">Membrane</keyword>
<comment type="caution">
    <text evidence="2">The sequence shown here is derived from an EMBL/GenBank/DDBJ whole genome shotgun (WGS) entry which is preliminary data.</text>
</comment>
<keyword evidence="3" id="KW-1185">Reference proteome</keyword>
<sequence length="95" mass="10311">TTNIVDVYDDSSQFDYFMKLSHPSRVVAAFVALFSMLFMQLAVASYACPGLAMRGGDDMSAMPAVVAMPTMTDCEGMDQVQPVLCHAHAQDQQGK</sequence>